<protein>
    <submittedName>
        <fullName evidence="2">Uncharacterized protein</fullName>
    </submittedName>
</protein>
<comment type="caution">
    <text evidence="2">The sequence shown here is derived from an EMBL/GenBank/DDBJ whole genome shotgun (WGS) entry which is preliminary data.</text>
</comment>
<keyword evidence="3" id="KW-1185">Reference proteome</keyword>
<dbReference type="AlphaFoldDB" id="A0AAV7CQ23"/>
<evidence type="ECO:0000313" key="2">
    <source>
        <dbReference type="EMBL" id="KAG8586268.1"/>
    </source>
</evidence>
<accession>A0AAV7CQ23</accession>
<gene>
    <name evidence="2" type="ORF">GDO81_005318</name>
</gene>
<keyword evidence="1" id="KW-0472">Membrane</keyword>
<name>A0AAV7CQ23_ENGPU</name>
<keyword evidence="1" id="KW-1133">Transmembrane helix</keyword>
<dbReference type="EMBL" id="WNYA01000002">
    <property type="protein sequence ID" value="KAG8586268.1"/>
    <property type="molecule type" value="Genomic_DNA"/>
</dbReference>
<sequence>MDLYLDYIRYSKKLLMVPHMKHTGVSKIKYCKVRWWHWNGPTLTHLAEKYTMSYLLVQWWLRMKRIFVFLFLVSLGNITPPHVNVRPNMATHLKCSIINM</sequence>
<dbReference type="Proteomes" id="UP000824782">
    <property type="component" value="Unassembled WGS sequence"/>
</dbReference>
<feature type="transmembrane region" description="Helical" evidence="1">
    <location>
        <begin position="66"/>
        <end position="83"/>
    </location>
</feature>
<proteinExistence type="predicted"/>
<evidence type="ECO:0000256" key="1">
    <source>
        <dbReference type="SAM" id="Phobius"/>
    </source>
</evidence>
<reference evidence="2" key="1">
    <citation type="thesis" date="2020" institute="ProQuest LLC" country="789 East Eisenhower Parkway, Ann Arbor, MI, USA">
        <title>Comparative Genomics and Chromosome Evolution.</title>
        <authorList>
            <person name="Mudd A.B."/>
        </authorList>
    </citation>
    <scope>NUCLEOTIDE SEQUENCE</scope>
    <source>
        <strain evidence="2">237g6f4</strain>
        <tissue evidence="2">Blood</tissue>
    </source>
</reference>
<keyword evidence="1" id="KW-0812">Transmembrane</keyword>
<evidence type="ECO:0000313" key="3">
    <source>
        <dbReference type="Proteomes" id="UP000824782"/>
    </source>
</evidence>
<organism evidence="2 3">
    <name type="scientific">Engystomops pustulosus</name>
    <name type="common">Tungara frog</name>
    <name type="synonym">Physalaemus pustulosus</name>
    <dbReference type="NCBI Taxonomy" id="76066"/>
    <lineage>
        <taxon>Eukaryota</taxon>
        <taxon>Metazoa</taxon>
        <taxon>Chordata</taxon>
        <taxon>Craniata</taxon>
        <taxon>Vertebrata</taxon>
        <taxon>Euteleostomi</taxon>
        <taxon>Amphibia</taxon>
        <taxon>Batrachia</taxon>
        <taxon>Anura</taxon>
        <taxon>Neobatrachia</taxon>
        <taxon>Hyloidea</taxon>
        <taxon>Leptodactylidae</taxon>
        <taxon>Leiuperinae</taxon>
        <taxon>Engystomops</taxon>
    </lineage>
</organism>